<feature type="transmembrane region" description="Helical" evidence="5">
    <location>
        <begin position="211"/>
        <end position="232"/>
    </location>
</feature>
<evidence type="ECO:0000313" key="8">
    <source>
        <dbReference type="Proteomes" id="UP001596266"/>
    </source>
</evidence>
<keyword evidence="8" id="KW-1185">Reference proteome</keyword>
<dbReference type="PANTHER" id="PTHR37422:SF13">
    <property type="entry name" value="LIPOPOLYSACCHARIDE BIOSYNTHESIS PROTEIN PA4999-RELATED"/>
    <property type="match status" value="1"/>
</dbReference>
<evidence type="ECO:0000259" key="6">
    <source>
        <dbReference type="Pfam" id="PF04932"/>
    </source>
</evidence>
<dbReference type="RefSeq" id="WP_343885303.1">
    <property type="nucleotide sequence ID" value="NZ_BAAAKI010000004.1"/>
</dbReference>
<proteinExistence type="predicted"/>
<name>A0ABW1WY89_9ACTN</name>
<evidence type="ECO:0000256" key="4">
    <source>
        <dbReference type="ARBA" id="ARBA00023136"/>
    </source>
</evidence>
<organism evidence="7 8">
    <name type="scientific">Luteococcus sanguinis</name>
    <dbReference type="NCBI Taxonomy" id="174038"/>
    <lineage>
        <taxon>Bacteria</taxon>
        <taxon>Bacillati</taxon>
        <taxon>Actinomycetota</taxon>
        <taxon>Actinomycetes</taxon>
        <taxon>Propionibacteriales</taxon>
        <taxon>Propionibacteriaceae</taxon>
        <taxon>Luteococcus</taxon>
    </lineage>
</organism>
<feature type="domain" description="O-antigen ligase-related" evidence="6">
    <location>
        <begin position="168"/>
        <end position="310"/>
    </location>
</feature>
<feature type="transmembrane region" description="Helical" evidence="5">
    <location>
        <begin position="47"/>
        <end position="66"/>
    </location>
</feature>
<dbReference type="EMBL" id="JBHSUA010000009">
    <property type="protein sequence ID" value="MFC6396080.1"/>
    <property type="molecule type" value="Genomic_DNA"/>
</dbReference>
<gene>
    <name evidence="7" type="ORF">ACFP57_03635</name>
</gene>
<evidence type="ECO:0000256" key="2">
    <source>
        <dbReference type="ARBA" id="ARBA00022692"/>
    </source>
</evidence>
<comment type="caution">
    <text evidence="7">The sequence shown here is derived from an EMBL/GenBank/DDBJ whole genome shotgun (WGS) entry which is preliminary data.</text>
</comment>
<dbReference type="Proteomes" id="UP001596266">
    <property type="component" value="Unassembled WGS sequence"/>
</dbReference>
<dbReference type="InterPro" id="IPR007016">
    <property type="entry name" value="O-antigen_ligase-rel_domated"/>
</dbReference>
<feature type="transmembrane region" description="Helical" evidence="5">
    <location>
        <begin position="184"/>
        <end position="204"/>
    </location>
</feature>
<dbReference type="InterPro" id="IPR051533">
    <property type="entry name" value="WaaL-like"/>
</dbReference>
<reference evidence="8" key="1">
    <citation type="journal article" date="2019" name="Int. J. Syst. Evol. Microbiol.">
        <title>The Global Catalogue of Microorganisms (GCM) 10K type strain sequencing project: providing services to taxonomists for standard genome sequencing and annotation.</title>
        <authorList>
            <consortium name="The Broad Institute Genomics Platform"/>
            <consortium name="The Broad Institute Genome Sequencing Center for Infectious Disease"/>
            <person name="Wu L."/>
            <person name="Ma J."/>
        </authorList>
    </citation>
    <scope>NUCLEOTIDE SEQUENCE [LARGE SCALE GENOMIC DNA]</scope>
    <source>
        <strain evidence="8">CGMCC 1.15277</strain>
    </source>
</reference>
<evidence type="ECO:0000256" key="1">
    <source>
        <dbReference type="ARBA" id="ARBA00004141"/>
    </source>
</evidence>
<sequence length="400" mass="42008">MTLPPRGIVALLPAVVGMAMVDTPWSSISMLGSALLAGMLTLRPRNHRLQSVFGVGLLAVWMMLSFTWSLQPNETLKACVRTFLLLAAAALMARTLSGRQVVAVLSLGTSVLAALSLVWWVLYPSTAITSAGLKGMMPHNNALAYLATVAIASSVMASGLPRGLRVGVVVLDAVVLFLSDSMTSNLAAVAGLFAAGAVVAVSRLQGASRRALTALAGGVLASIAYLSVFVPLPTLIGRDTTLTGRTTIWPGLWSIAIDRWLTGWGHGAPWLKGSWIREWSAYHFDFAMISTHNALYETFMQLGVVGVGLVVGLWAVALVRAVRGAAATRENAWLVALAVLQLVHGLAESTQGMPLGWLVTALVWLARPVAAGSEGVEPVPVRLAKQARASGLAPTAGVPR</sequence>
<keyword evidence="4 5" id="KW-0472">Membrane</keyword>
<protein>
    <submittedName>
        <fullName evidence="7">O-antigen ligase family protein</fullName>
    </submittedName>
</protein>
<feature type="transmembrane region" description="Helical" evidence="5">
    <location>
        <begin position="298"/>
        <end position="319"/>
    </location>
</feature>
<feature type="transmembrane region" description="Helical" evidence="5">
    <location>
        <begin position="78"/>
        <end position="96"/>
    </location>
</feature>
<feature type="transmembrane region" description="Helical" evidence="5">
    <location>
        <begin position="143"/>
        <end position="164"/>
    </location>
</feature>
<evidence type="ECO:0000313" key="7">
    <source>
        <dbReference type="EMBL" id="MFC6396080.1"/>
    </source>
</evidence>
<evidence type="ECO:0000256" key="5">
    <source>
        <dbReference type="SAM" id="Phobius"/>
    </source>
</evidence>
<accession>A0ABW1WY89</accession>
<feature type="transmembrane region" description="Helical" evidence="5">
    <location>
        <begin position="102"/>
        <end position="122"/>
    </location>
</feature>
<keyword evidence="7" id="KW-0436">Ligase</keyword>
<keyword evidence="2 5" id="KW-0812">Transmembrane</keyword>
<comment type="subcellular location">
    <subcellularLocation>
        <location evidence="1">Membrane</location>
        <topology evidence="1">Multi-pass membrane protein</topology>
    </subcellularLocation>
</comment>
<keyword evidence="3 5" id="KW-1133">Transmembrane helix</keyword>
<dbReference type="GO" id="GO:0016874">
    <property type="term" value="F:ligase activity"/>
    <property type="evidence" value="ECO:0007669"/>
    <property type="project" value="UniProtKB-KW"/>
</dbReference>
<evidence type="ECO:0000256" key="3">
    <source>
        <dbReference type="ARBA" id="ARBA00022989"/>
    </source>
</evidence>
<dbReference type="Pfam" id="PF04932">
    <property type="entry name" value="Wzy_C"/>
    <property type="match status" value="1"/>
</dbReference>
<dbReference type="PANTHER" id="PTHR37422">
    <property type="entry name" value="TEICHURONIC ACID BIOSYNTHESIS PROTEIN TUAE"/>
    <property type="match status" value="1"/>
</dbReference>